<keyword evidence="2" id="KW-1185">Reference proteome</keyword>
<evidence type="ECO:0000313" key="2">
    <source>
        <dbReference type="Proteomes" id="UP000468591"/>
    </source>
</evidence>
<gene>
    <name evidence="1" type="ORF">GV827_23250</name>
</gene>
<sequence>MDDPREVEILLNGVGLGYLGMTGDNGTGTFQFDILASDQQVGDNVIEFRNINPNYTWGITELLLEPGVAVDFDLVLGALETGSYGRNFNGTSDSDGLIRAGFTGTTEDLVLSLTGYDMDDPREVEILLNGVG</sequence>
<reference evidence="1 2" key="1">
    <citation type="submission" date="2020-01" db="EMBL/GenBank/DDBJ databases">
        <title>Sulfitobacter sediminilitoris sp. nov., isolated from a tidal flat.</title>
        <authorList>
            <person name="Park S."/>
            <person name="Yoon J.-H."/>
        </authorList>
    </citation>
    <scope>NUCLEOTIDE SEQUENCE [LARGE SCALE GENOMIC DNA]</scope>
    <source>
        <strain evidence="1 2">JBTF-M27</strain>
    </source>
</reference>
<proteinExistence type="predicted"/>
<dbReference type="AlphaFoldDB" id="A0A6P0CIV6"/>
<protein>
    <submittedName>
        <fullName evidence="1">Uncharacterized protein</fullName>
    </submittedName>
</protein>
<dbReference type="EMBL" id="JAABNT010000095">
    <property type="protein sequence ID" value="NEK25278.1"/>
    <property type="molecule type" value="Genomic_DNA"/>
</dbReference>
<name>A0A6P0CIV6_9RHOB</name>
<feature type="non-terminal residue" evidence="1">
    <location>
        <position position="132"/>
    </location>
</feature>
<accession>A0A6P0CIV6</accession>
<dbReference type="Proteomes" id="UP000468591">
    <property type="component" value="Unassembled WGS sequence"/>
</dbReference>
<organism evidence="1 2">
    <name type="scientific">Sulfitobacter sediminilitoris</name>
    <dbReference type="NCBI Taxonomy" id="2698830"/>
    <lineage>
        <taxon>Bacteria</taxon>
        <taxon>Pseudomonadati</taxon>
        <taxon>Pseudomonadota</taxon>
        <taxon>Alphaproteobacteria</taxon>
        <taxon>Rhodobacterales</taxon>
        <taxon>Roseobacteraceae</taxon>
        <taxon>Sulfitobacter</taxon>
    </lineage>
</organism>
<evidence type="ECO:0000313" key="1">
    <source>
        <dbReference type="EMBL" id="NEK25278.1"/>
    </source>
</evidence>
<dbReference type="RefSeq" id="WP_164356730.1">
    <property type="nucleotide sequence ID" value="NZ_JAABNT010000095.1"/>
</dbReference>
<comment type="caution">
    <text evidence="1">The sequence shown here is derived from an EMBL/GenBank/DDBJ whole genome shotgun (WGS) entry which is preliminary data.</text>
</comment>